<keyword evidence="2" id="KW-1185">Reference proteome</keyword>
<protein>
    <submittedName>
        <fullName evidence="1">Uncharacterized protein</fullName>
    </submittedName>
</protein>
<name>A0A2P4T2B9_BAMTH</name>
<gene>
    <name evidence="1" type="ORF">CIB84_005734</name>
</gene>
<sequence>METSKIKNSNIIKLLETAASYVPTSAEGERECEQHATIKIRKKELLFKFFIVTACSFKPLVNSEPCEKADDPISRHQLVQSINRFNK</sequence>
<proteinExistence type="predicted"/>
<reference evidence="1 2" key="1">
    <citation type="submission" date="2018-01" db="EMBL/GenBank/DDBJ databases">
        <title>Comparison of the Chinese Bamboo Partridge and Red Junglefowl genome sequences highlights the importance of demography in genome evolution.</title>
        <authorList>
            <person name="Tiley G.P."/>
            <person name="Kimball R.T."/>
            <person name="Braun E.L."/>
            <person name="Burleigh J.G."/>
        </authorList>
    </citation>
    <scope>NUCLEOTIDE SEQUENCE [LARGE SCALE GENOMIC DNA]</scope>
    <source>
        <strain evidence="1">RTK389</strain>
        <tissue evidence="1">Blood</tissue>
    </source>
</reference>
<comment type="caution">
    <text evidence="1">The sequence shown here is derived from an EMBL/GenBank/DDBJ whole genome shotgun (WGS) entry which is preliminary data.</text>
</comment>
<evidence type="ECO:0000313" key="1">
    <source>
        <dbReference type="EMBL" id="POI30517.1"/>
    </source>
</evidence>
<organism evidence="1 2">
    <name type="scientific">Bambusicola thoracicus</name>
    <name type="common">Chinese bamboo-partridge</name>
    <name type="synonym">Perdix thoracica</name>
    <dbReference type="NCBI Taxonomy" id="9083"/>
    <lineage>
        <taxon>Eukaryota</taxon>
        <taxon>Metazoa</taxon>
        <taxon>Chordata</taxon>
        <taxon>Craniata</taxon>
        <taxon>Vertebrata</taxon>
        <taxon>Euteleostomi</taxon>
        <taxon>Archelosauria</taxon>
        <taxon>Archosauria</taxon>
        <taxon>Dinosauria</taxon>
        <taxon>Saurischia</taxon>
        <taxon>Theropoda</taxon>
        <taxon>Coelurosauria</taxon>
        <taxon>Aves</taxon>
        <taxon>Neognathae</taxon>
        <taxon>Galloanserae</taxon>
        <taxon>Galliformes</taxon>
        <taxon>Phasianidae</taxon>
        <taxon>Perdicinae</taxon>
        <taxon>Bambusicola</taxon>
    </lineage>
</organism>
<accession>A0A2P4T2B9</accession>
<dbReference type="AlphaFoldDB" id="A0A2P4T2B9"/>
<evidence type="ECO:0000313" key="2">
    <source>
        <dbReference type="Proteomes" id="UP000237246"/>
    </source>
</evidence>
<dbReference type="EMBL" id="PPHD01011524">
    <property type="protein sequence ID" value="POI30517.1"/>
    <property type="molecule type" value="Genomic_DNA"/>
</dbReference>
<dbReference type="Proteomes" id="UP000237246">
    <property type="component" value="Unassembled WGS sequence"/>
</dbReference>